<evidence type="ECO:0000256" key="4">
    <source>
        <dbReference type="ARBA" id="ARBA00022759"/>
    </source>
</evidence>
<reference evidence="11" key="2">
    <citation type="submission" date="2020-09" db="EMBL/GenBank/DDBJ databases">
        <title>Reference genome assembly for Australian Ascochyta lentis isolate Al4.</title>
        <authorList>
            <person name="Lee R.C."/>
            <person name="Farfan-Caceres L.M."/>
            <person name="Debler J.W."/>
            <person name="Williams A.H."/>
            <person name="Henares B.M."/>
        </authorList>
    </citation>
    <scope>NUCLEOTIDE SEQUENCE</scope>
    <source>
        <strain evidence="11">Al4</strain>
    </source>
</reference>
<dbReference type="AlphaFoldDB" id="A0A8H7JC82"/>
<keyword evidence="10" id="KW-0732">Signal</keyword>
<reference evidence="11" key="1">
    <citation type="submission" date="2018-12" db="EMBL/GenBank/DDBJ databases">
        <authorList>
            <person name="Syme R.A."/>
            <person name="Farfan-Caceres L."/>
            <person name="Lichtenzveig J."/>
        </authorList>
    </citation>
    <scope>NUCLEOTIDE SEQUENCE</scope>
    <source>
        <strain evidence="11">Al4</strain>
    </source>
</reference>
<dbReference type="GO" id="GO:0003723">
    <property type="term" value="F:RNA binding"/>
    <property type="evidence" value="ECO:0007669"/>
    <property type="project" value="InterPro"/>
</dbReference>
<sequence>MHLLTLLPLLAPALALPTSLTPSTPQQPSTPANPATSNAATPATPAPNSTYPHKYNNYEGFDFLVGGTYFEFPLKTSGVYTGGSPGADRVVVNGSGARAGEITHTGASGNNFVACSGW</sequence>
<keyword evidence="3" id="KW-0540">Nuclease</keyword>
<dbReference type="SUPFAM" id="SSF53933">
    <property type="entry name" value="Microbial ribonucleases"/>
    <property type="match status" value="1"/>
</dbReference>
<dbReference type="GO" id="GO:0016787">
    <property type="term" value="F:hydrolase activity"/>
    <property type="evidence" value="ECO:0007669"/>
    <property type="project" value="UniProtKB-KW"/>
</dbReference>
<comment type="catalytic activity">
    <reaction evidence="8">
        <text>[RNA] containing guanosine + H2O = an [RNA fragment]-3'-guanosine-3'-phosphate + a 5'-hydroxy-ribonucleotide-3'-[RNA fragment].</text>
        <dbReference type="EC" id="4.6.1.24"/>
    </reaction>
</comment>
<evidence type="ECO:0000256" key="9">
    <source>
        <dbReference type="SAM" id="MobiDB-lite"/>
    </source>
</evidence>
<accession>A0A8H7JC82</accession>
<feature type="compositionally biased region" description="Low complexity" evidence="9">
    <location>
        <begin position="17"/>
        <end position="50"/>
    </location>
</feature>
<dbReference type="Gene3D" id="3.10.450.30">
    <property type="entry name" value="Microbial ribonucleases"/>
    <property type="match status" value="1"/>
</dbReference>
<organism evidence="11 12">
    <name type="scientific">Ascochyta lentis</name>
    <dbReference type="NCBI Taxonomy" id="205686"/>
    <lineage>
        <taxon>Eukaryota</taxon>
        <taxon>Fungi</taxon>
        <taxon>Dikarya</taxon>
        <taxon>Ascomycota</taxon>
        <taxon>Pezizomycotina</taxon>
        <taxon>Dothideomycetes</taxon>
        <taxon>Pleosporomycetidae</taxon>
        <taxon>Pleosporales</taxon>
        <taxon>Pleosporineae</taxon>
        <taxon>Didymellaceae</taxon>
        <taxon>Ascochyta</taxon>
    </lineage>
</organism>
<dbReference type="Pfam" id="PF00545">
    <property type="entry name" value="Ribonuclease"/>
    <property type="match status" value="1"/>
</dbReference>
<evidence type="ECO:0000313" key="11">
    <source>
        <dbReference type="EMBL" id="KAF9700370.1"/>
    </source>
</evidence>
<dbReference type="Proteomes" id="UP000651452">
    <property type="component" value="Unassembled WGS sequence"/>
</dbReference>
<evidence type="ECO:0000256" key="7">
    <source>
        <dbReference type="ARBA" id="ARBA00023239"/>
    </source>
</evidence>
<dbReference type="PANTHER" id="PTHR42104">
    <property type="entry name" value="EXTRACELLULAR GUANYL-SPECIFIC RIBONUCLEASE RNTA (AFU_ORTHOLOGUE AFUA_4G03230)"/>
    <property type="match status" value="1"/>
</dbReference>
<dbReference type="PANTHER" id="PTHR42104:SF1">
    <property type="entry name" value="EXTRACELLULAR GUANYL-SPECIFIC RIBONUCLEASE RNTA (AFU_ORTHOLOGUE AFUA_4G03230)"/>
    <property type="match status" value="1"/>
</dbReference>
<keyword evidence="4" id="KW-0255">Endonuclease</keyword>
<evidence type="ECO:0000313" key="12">
    <source>
        <dbReference type="Proteomes" id="UP000651452"/>
    </source>
</evidence>
<keyword evidence="6" id="KW-1015">Disulfide bond</keyword>
<comment type="caution">
    <text evidence="11">The sequence shown here is derived from an EMBL/GenBank/DDBJ whole genome shotgun (WGS) entry which is preliminary data.</text>
</comment>
<feature type="region of interest" description="Disordered" evidence="9">
    <location>
        <begin position="17"/>
        <end position="51"/>
    </location>
</feature>
<evidence type="ECO:0000256" key="10">
    <source>
        <dbReference type="SAM" id="SignalP"/>
    </source>
</evidence>
<protein>
    <recommendedName>
        <fullName evidence="2">ribonuclease T1</fullName>
        <ecNumber evidence="2">4.6.1.24</ecNumber>
    </recommendedName>
</protein>
<proteinExistence type="inferred from homology"/>
<dbReference type="OrthoDB" id="5425539at2759"/>
<keyword evidence="5" id="KW-0378">Hydrolase</keyword>
<evidence type="ECO:0000256" key="8">
    <source>
        <dbReference type="ARBA" id="ARBA00034015"/>
    </source>
</evidence>
<dbReference type="EC" id="4.6.1.24" evidence="2"/>
<dbReference type="InterPro" id="IPR000026">
    <property type="entry name" value="N1-like"/>
</dbReference>
<dbReference type="InterPro" id="IPR016191">
    <property type="entry name" value="Ribonuclease/ribotoxin"/>
</dbReference>
<feature type="chain" id="PRO_5034137397" description="ribonuclease T1" evidence="10">
    <location>
        <begin position="16"/>
        <end position="118"/>
    </location>
</feature>
<keyword evidence="12" id="KW-1185">Reference proteome</keyword>
<evidence type="ECO:0000256" key="2">
    <source>
        <dbReference type="ARBA" id="ARBA00012549"/>
    </source>
</evidence>
<name>A0A8H7JC82_9PLEO</name>
<dbReference type="EMBL" id="RZGK01000003">
    <property type="protein sequence ID" value="KAF9700370.1"/>
    <property type="molecule type" value="Genomic_DNA"/>
</dbReference>
<keyword evidence="7" id="KW-0456">Lyase</keyword>
<gene>
    <name evidence="11" type="ORF">EKO04_002046</name>
</gene>
<evidence type="ECO:0000256" key="6">
    <source>
        <dbReference type="ARBA" id="ARBA00023157"/>
    </source>
</evidence>
<evidence type="ECO:0000256" key="1">
    <source>
        <dbReference type="ARBA" id="ARBA00009006"/>
    </source>
</evidence>
<comment type="similarity">
    <text evidence="1">Belongs to the ribonuclease N1/T1 family.</text>
</comment>
<evidence type="ECO:0000256" key="5">
    <source>
        <dbReference type="ARBA" id="ARBA00022801"/>
    </source>
</evidence>
<feature type="signal peptide" evidence="10">
    <location>
        <begin position="1"/>
        <end position="15"/>
    </location>
</feature>
<evidence type="ECO:0000256" key="3">
    <source>
        <dbReference type="ARBA" id="ARBA00022722"/>
    </source>
</evidence>
<dbReference type="GO" id="GO:0046589">
    <property type="term" value="F:ribonuclease T1 activity"/>
    <property type="evidence" value="ECO:0007669"/>
    <property type="project" value="UniProtKB-EC"/>
</dbReference>